<keyword evidence="2" id="KW-0479">Metal-binding</keyword>
<evidence type="ECO:0000313" key="6">
    <source>
        <dbReference type="Proteomes" id="UP000023152"/>
    </source>
</evidence>
<comment type="similarity">
    <text evidence="1">Belongs to the cytochrome P450 family.</text>
</comment>
<keyword evidence="4" id="KW-0408">Iron</keyword>
<dbReference type="SUPFAM" id="SSF48264">
    <property type="entry name" value="Cytochrome P450"/>
    <property type="match status" value="1"/>
</dbReference>
<dbReference type="InterPro" id="IPR036396">
    <property type="entry name" value="Cyt_P450_sf"/>
</dbReference>
<evidence type="ECO:0000256" key="4">
    <source>
        <dbReference type="ARBA" id="ARBA00023004"/>
    </source>
</evidence>
<comment type="caution">
    <text evidence="5">The sequence shown here is derived from an EMBL/GenBank/DDBJ whole genome shotgun (WGS) entry which is preliminary data.</text>
</comment>
<evidence type="ECO:0000256" key="2">
    <source>
        <dbReference type="ARBA" id="ARBA00022723"/>
    </source>
</evidence>
<dbReference type="GO" id="GO:0004497">
    <property type="term" value="F:monooxygenase activity"/>
    <property type="evidence" value="ECO:0007669"/>
    <property type="project" value="InterPro"/>
</dbReference>
<organism evidence="5 6">
    <name type="scientific">Reticulomyxa filosa</name>
    <dbReference type="NCBI Taxonomy" id="46433"/>
    <lineage>
        <taxon>Eukaryota</taxon>
        <taxon>Sar</taxon>
        <taxon>Rhizaria</taxon>
        <taxon>Retaria</taxon>
        <taxon>Foraminifera</taxon>
        <taxon>Monothalamids</taxon>
        <taxon>Reticulomyxidae</taxon>
        <taxon>Reticulomyxa</taxon>
    </lineage>
</organism>
<evidence type="ECO:0000313" key="5">
    <source>
        <dbReference type="EMBL" id="ETO34625.1"/>
    </source>
</evidence>
<dbReference type="GO" id="GO:0016705">
    <property type="term" value="F:oxidoreductase activity, acting on paired donors, with incorporation or reduction of molecular oxygen"/>
    <property type="evidence" value="ECO:0007669"/>
    <property type="project" value="InterPro"/>
</dbReference>
<protein>
    <recommendedName>
        <fullName evidence="7">Cytochrome P450</fullName>
    </recommendedName>
</protein>
<evidence type="ECO:0008006" key="7">
    <source>
        <dbReference type="Google" id="ProtNLM"/>
    </source>
</evidence>
<reference evidence="5 6" key="1">
    <citation type="journal article" date="2013" name="Curr. Biol.">
        <title>The Genome of the Foraminiferan Reticulomyxa filosa.</title>
        <authorList>
            <person name="Glockner G."/>
            <person name="Hulsmann N."/>
            <person name="Schleicher M."/>
            <person name="Noegel A.A."/>
            <person name="Eichinger L."/>
            <person name="Gallinger C."/>
            <person name="Pawlowski J."/>
            <person name="Sierra R."/>
            <person name="Euteneuer U."/>
            <person name="Pillet L."/>
            <person name="Moustafa A."/>
            <person name="Platzer M."/>
            <person name="Groth M."/>
            <person name="Szafranski K."/>
            <person name="Schliwa M."/>
        </authorList>
    </citation>
    <scope>NUCLEOTIDE SEQUENCE [LARGE SCALE GENOMIC DNA]</scope>
</reference>
<dbReference type="OrthoDB" id="1470350at2759"/>
<dbReference type="InterPro" id="IPR001128">
    <property type="entry name" value="Cyt_P450"/>
</dbReference>
<gene>
    <name evidence="5" type="ORF">RFI_02465</name>
</gene>
<proteinExistence type="inferred from homology"/>
<dbReference type="EMBL" id="ASPP01002412">
    <property type="protein sequence ID" value="ETO34625.1"/>
    <property type="molecule type" value="Genomic_DNA"/>
</dbReference>
<name>X6P7X0_RETFI</name>
<dbReference type="Gene3D" id="1.10.630.10">
    <property type="entry name" value="Cytochrome P450"/>
    <property type="match status" value="1"/>
</dbReference>
<evidence type="ECO:0000256" key="3">
    <source>
        <dbReference type="ARBA" id="ARBA00023002"/>
    </source>
</evidence>
<dbReference type="GO" id="GO:0005506">
    <property type="term" value="F:iron ion binding"/>
    <property type="evidence" value="ECO:0007669"/>
    <property type="project" value="InterPro"/>
</dbReference>
<dbReference type="PANTHER" id="PTHR24296">
    <property type="entry name" value="CYTOCHROME P450"/>
    <property type="match status" value="1"/>
</dbReference>
<sequence>MTFFFNIVTGWEKKKKKKRRKKITDESGVNKYDLISLYLSLEPNISKKELRDIALNMIIAGRDTTRVLLSWFFYAIENKPQIIEKIKEDINAIEGDEISFNDASSQLYSALCYCLLYKYYTQCVLLETLRLYPSVSYSWRRARKDVNIPGKNFTLREGEVLNIHHFTMGRDKDIWGKDALIFNPMRWYDNLLETKSPYEYVQFHVPPRYYAKSICLFVVLFIL</sequence>
<accession>X6P7X0</accession>
<dbReference type="Pfam" id="PF00067">
    <property type="entry name" value="p450"/>
    <property type="match status" value="1"/>
</dbReference>
<keyword evidence="3" id="KW-0560">Oxidoreductase</keyword>
<dbReference type="Proteomes" id="UP000023152">
    <property type="component" value="Unassembled WGS sequence"/>
</dbReference>
<dbReference type="GO" id="GO:0020037">
    <property type="term" value="F:heme binding"/>
    <property type="evidence" value="ECO:0007669"/>
    <property type="project" value="InterPro"/>
</dbReference>
<dbReference type="AlphaFoldDB" id="X6P7X0"/>
<keyword evidence="6" id="KW-1185">Reference proteome</keyword>
<evidence type="ECO:0000256" key="1">
    <source>
        <dbReference type="ARBA" id="ARBA00010617"/>
    </source>
</evidence>